<dbReference type="AlphaFoldDB" id="A0A2U1ST43"/>
<dbReference type="NCBIfam" id="NF003962">
    <property type="entry name" value="PRK05454.2-5"/>
    <property type="match status" value="1"/>
</dbReference>
<keyword evidence="10 12" id="KW-1133">Transmembrane helix</keyword>
<evidence type="ECO:0000256" key="8">
    <source>
        <dbReference type="ARBA" id="ARBA00022679"/>
    </source>
</evidence>
<keyword evidence="6" id="KW-0997">Cell inner membrane</keyword>
<keyword evidence="7" id="KW-0328">Glycosyltransferase</keyword>
<comment type="caution">
    <text evidence="14">The sequence shown here is derived from an EMBL/GenBank/DDBJ whole genome shotgun (WGS) entry which is preliminary data.</text>
</comment>
<evidence type="ECO:0000256" key="4">
    <source>
        <dbReference type="ARBA" id="ARBA00020585"/>
    </source>
</evidence>
<feature type="transmembrane region" description="Helical" evidence="12">
    <location>
        <begin position="410"/>
        <end position="429"/>
    </location>
</feature>
<feature type="transmembrane region" description="Helical" evidence="12">
    <location>
        <begin position="507"/>
        <end position="528"/>
    </location>
</feature>
<dbReference type="InterPro" id="IPR050321">
    <property type="entry name" value="Glycosyltr_2/OpgH_subfam"/>
</dbReference>
<evidence type="ECO:0000256" key="12">
    <source>
        <dbReference type="SAM" id="Phobius"/>
    </source>
</evidence>
<dbReference type="RefSeq" id="WP_108916507.1">
    <property type="nucleotide sequence ID" value="NZ_BGJY01000015.1"/>
</dbReference>
<evidence type="ECO:0000256" key="6">
    <source>
        <dbReference type="ARBA" id="ARBA00022519"/>
    </source>
</evidence>
<proteinExistence type="inferred from homology"/>
<keyword evidence="11 12" id="KW-0472">Membrane</keyword>
<dbReference type="GO" id="GO:0016758">
    <property type="term" value="F:hexosyltransferase activity"/>
    <property type="evidence" value="ECO:0007669"/>
    <property type="project" value="TreeGrafter"/>
</dbReference>
<feature type="transmembrane region" description="Helical" evidence="12">
    <location>
        <begin position="534"/>
        <end position="556"/>
    </location>
</feature>
<dbReference type="PANTHER" id="PTHR43867">
    <property type="entry name" value="CELLULOSE SYNTHASE CATALYTIC SUBUNIT A [UDP-FORMING]"/>
    <property type="match status" value="1"/>
</dbReference>
<evidence type="ECO:0000256" key="5">
    <source>
        <dbReference type="ARBA" id="ARBA00022475"/>
    </source>
</evidence>
<organism evidence="14 15">
    <name type="scientific">Methylosinus sporium</name>
    <dbReference type="NCBI Taxonomy" id="428"/>
    <lineage>
        <taxon>Bacteria</taxon>
        <taxon>Pseudomonadati</taxon>
        <taxon>Pseudomonadota</taxon>
        <taxon>Alphaproteobacteria</taxon>
        <taxon>Hyphomicrobiales</taxon>
        <taxon>Methylocystaceae</taxon>
        <taxon>Methylosinus</taxon>
    </lineage>
</organism>
<comment type="subcellular location">
    <subcellularLocation>
        <location evidence="1">Cell inner membrane</location>
        <topology evidence="1">Multi-pass membrane protein</topology>
    </subcellularLocation>
</comment>
<reference evidence="14 15" key="1">
    <citation type="journal article" date="2018" name="Appl. Microbiol. Biotechnol.">
        <title>Co-cultivation of the strictly anaerobic methanogen Methanosarcina barkeri with aerobic methanotrophs in an oxygen-limited membrane bioreactor.</title>
        <authorList>
            <person name="In 't Zandt M.H."/>
            <person name="van den Bosch T.J.M."/>
            <person name="Rijkers R."/>
            <person name="van Kessel M.A.H.J."/>
            <person name="Jetten M.S.M."/>
            <person name="Welte C.U."/>
        </authorList>
    </citation>
    <scope>NUCLEOTIDE SEQUENCE [LARGE SCALE GENOMIC DNA]</scope>
    <source>
        <strain evidence="14 15">DSM 17706</strain>
    </source>
</reference>
<evidence type="ECO:0000259" key="13">
    <source>
        <dbReference type="Pfam" id="PF13632"/>
    </source>
</evidence>
<dbReference type="GO" id="GO:0005886">
    <property type="term" value="C:plasma membrane"/>
    <property type="evidence" value="ECO:0007669"/>
    <property type="project" value="UniProtKB-SubCell"/>
</dbReference>
<dbReference type="OrthoDB" id="9775281at2"/>
<evidence type="ECO:0000256" key="10">
    <source>
        <dbReference type="ARBA" id="ARBA00022989"/>
    </source>
</evidence>
<evidence type="ECO:0000256" key="11">
    <source>
        <dbReference type="ARBA" id="ARBA00023136"/>
    </source>
</evidence>
<dbReference type="EMBL" id="PUIV01000006">
    <property type="protein sequence ID" value="PWB94753.1"/>
    <property type="molecule type" value="Genomic_DNA"/>
</dbReference>
<feature type="transmembrane region" description="Helical" evidence="12">
    <location>
        <begin position="53"/>
        <end position="78"/>
    </location>
</feature>
<feature type="transmembrane region" description="Helical" evidence="12">
    <location>
        <begin position="372"/>
        <end position="398"/>
    </location>
</feature>
<evidence type="ECO:0000256" key="1">
    <source>
        <dbReference type="ARBA" id="ARBA00004429"/>
    </source>
</evidence>
<evidence type="ECO:0000256" key="2">
    <source>
        <dbReference type="ARBA" id="ARBA00005001"/>
    </source>
</evidence>
<feature type="domain" description="Glycosyltransferase 2-like" evidence="13">
    <location>
        <begin position="207"/>
        <end position="395"/>
    </location>
</feature>
<dbReference type="SUPFAM" id="SSF53448">
    <property type="entry name" value="Nucleotide-diphospho-sugar transferases"/>
    <property type="match status" value="1"/>
</dbReference>
<comment type="similarity">
    <text evidence="3">Belongs to the glycosyltransferase 2 family. OpgH subfamily.</text>
</comment>
<feature type="transmembrane region" description="Helical" evidence="12">
    <location>
        <begin position="441"/>
        <end position="474"/>
    </location>
</feature>
<evidence type="ECO:0000313" key="14">
    <source>
        <dbReference type="EMBL" id="PWB94753.1"/>
    </source>
</evidence>
<evidence type="ECO:0000313" key="15">
    <source>
        <dbReference type="Proteomes" id="UP000245137"/>
    </source>
</evidence>
<evidence type="ECO:0000256" key="7">
    <source>
        <dbReference type="ARBA" id="ARBA00022676"/>
    </source>
</evidence>
<feature type="transmembrane region" description="Helical" evidence="12">
    <location>
        <begin position="20"/>
        <end position="41"/>
    </location>
</feature>
<accession>A0A2U1ST43</accession>
<sequence>MSAAAPAGLQSRAQLFRRRLIVAAINATVYLALLIWLADILGQGGWSLIEAALFLAFAIAAPWSVLGVCNAVLGFWLLHFRLHPLDSVAPFARAGETRRRLRTRAAITLTIRNEDAARALTRLAAMKADLDATGEGARFDWFVLSDTTDARIAAQEETEFARWRDREGAEAPKLLYRRRADNIGYKAGNIRDFCERFGGAYEFMIPLDADSLMDGATILRLMRIGEAYPRIGIIQSLVVGAPSRSAFARIFQFGMRAGMRTYTMGAAWWGADCGPFWGHNALVRIAPFTAYCALPLLSGGGHILSHDQIEAALMRRAGYEVRVLPAESGSYEENPPTLLEFLRRDLRWCRGNMQYIELLALPGLLPMSRFQLVWAIAMFIGAPAWTAIILLGALLPLVQDVSNFPSQSAATLYLLFLLLYLAPKLAGYADIAMTPGGARRYGGAALLALGAGLEIAASFVIGAVTSFSVTLLLARMILRGGSAGWDAQTRDAHGLDAGETARALRPAFLFGALVLSLAAVSAPALALWSAPSTFGYIVAIPFALASASPNLGAWFARMGLCGVPEEFAPPAIFGRLQRRPERKEEAEAVATPAAFDR</sequence>
<keyword evidence="5" id="KW-1003">Cell membrane</keyword>
<dbReference type="InterPro" id="IPR029044">
    <property type="entry name" value="Nucleotide-diphossugar_trans"/>
</dbReference>
<dbReference type="InterPro" id="IPR001173">
    <property type="entry name" value="Glyco_trans_2-like"/>
</dbReference>
<keyword evidence="15" id="KW-1185">Reference proteome</keyword>
<protein>
    <recommendedName>
        <fullName evidence="4">Glucans biosynthesis glucosyltransferase H</fullName>
    </recommendedName>
</protein>
<comment type="pathway">
    <text evidence="2">Glycan metabolism; osmoregulated periplasmic glucan (OPG) biosynthesis.</text>
</comment>
<name>A0A2U1ST43_METSR</name>
<keyword evidence="9 12" id="KW-0812">Transmembrane</keyword>
<dbReference type="PANTHER" id="PTHR43867:SF5">
    <property type="entry name" value="GLUCANS BIOSYNTHESIS GLUCOSYLTRANSFERASE H"/>
    <property type="match status" value="1"/>
</dbReference>
<dbReference type="Pfam" id="PF13632">
    <property type="entry name" value="Glyco_trans_2_3"/>
    <property type="match status" value="1"/>
</dbReference>
<dbReference type="Gene3D" id="3.90.550.10">
    <property type="entry name" value="Spore Coat Polysaccharide Biosynthesis Protein SpsA, Chain A"/>
    <property type="match status" value="1"/>
</dbReference>
<keyword evidence="8 14" id="KW-0808">Transferase</keyword>
<evidence type="ECO:0000256" key="9">
    <source>
        <dbReference type="ARBA" id="ARBA00022692"/>
    </source>
</evidence>
<gene>
    <name evidence="14" type="ORF">C5689_06770</name>
</gene>
<evidence type="ECO:0000256" key="3">
    <source>
        <dbReference type="ARBA" id="ARBA00009337"/>
    </source>
</evidence>
<dbReference type="Proteomes" id="UP000245137">
    <property type="component" value="Unassembled WGS sequence"/>
</dbReference>
<dbReference type="NCBIfam" id="NF003958">
    <property type="entry name" value="PRK05454.2-1"/>
    <property type="match status" value="1"/>
</dbReference>